<feature type="region of interest" description="Disordered" evidence="2">
    <location>
        <begin position="358"/>
        <end position="387"/>
    </location>
</feature>
<evidence type="ECO:0000256" key="1">
    <source>
        <dbReference type="PROSITE-ProRule" id="PRU00473"/>
    </source>
</evidence>
<reference evidence="5" key="1">
    <citation type="submission" date="2016-06" db="EMBL/GenBank/DDBJ databases">
        <authorList>
            <person name="Varghese N."/>
            <person name="Submissions Spin"/>
        </authorList>
    </citation>
    <scope>NUCLEOTIDE SEQUENCE [LARGE SCALE GENOMIC DNA]</scope>
    <source>
        <strain evidence="5">DSM 44100</strain>
    </source>
</reference>
<keyword evidence="5" id="KW-1185">Reference proteome</keyword>
<dbReference type="SUPFAM" id="SSF103088">
    <property type="entry name" value="OmpA-like"/>
    <property type="match status" value="1"/>
</dbReference>
<dbReference type="PROSITE" id="PS51123">
    <property type="entry name" value="OMPA_2"/>
    <property type="match status" value="1"/>
</dbReference>
<dbReference type="Pfam" id="PF00691">
    <property type="entry name" value="OmpA"/>
    <property type="match status" value="1"/>
</dbReference>
<dbReference type="InterPro" id="IPR006665">
    <property type="entry name" value="OmpA-like"/>
</dbReference>
<dbReference type="AlphaFoldDB" id="A0A1C5A8W4"/>
<evidence type="ECO:0000256" key="2">
    <source>
        <dbReference type="SAM" id="MobiDB-lite"/>
    </source>
</evidence>
<dbReference type="InterPro" id="IPR036737">
    <property type="entry name" value="OmpA-like_sf"/>
</dbReference>
<dbReference type="GO" id="GO:0016020">
    <property type="term" value="C:membrane"/>
    <property type="evidence" value="ECO:0007669"/>
    <property type="project" value="UniProtKB-UniRule"/>
</dbReference>
<evidence type="ECO:0000259" key="3">
    <source>
        <dbReference type="PROSITE" id="PS51123"/>
    </source>
</evidence>
<dbReference type="STRING" id="121616.GA0070216_114144"/>
<evidence type="ECO:0000313" key="4">
    <source>
        <dbReference type="EMBL" id="SCF41444.1"/>
    </source>
</evidence>
<name>A0A1C5A8W4_9ACTN</name>
<feature type="domain" description="OmpA-like" evidence="3">
    <location>
        <begin position="277"/>
        <end position="401"/>
    </location>
</feature>
<evidence type="ECO:0000313" key="5">
    <source>
        <dbReference type="Proteomes" id="UP000198797"/>
    </source>
</evidence>
<accession>A0A1C5A8W4</accession>
<dbReference type="EMBL" id="FMCU01000014">
    <property type="protein sequence ID" value="SCF41444.1"/>
    <property type="molecule type" value="Genomic_DNA"/>
</dbReference>
<protein>
    <submittedName>
        <fullName evidence="4">OmpA family protein</fullName>
    </submittedName>
</protein>
<dbReference type="RefSeq" id="WP_176739107.1">
    <property type="nucleotide sequence ID" value="NZ_FMCU01000014.1"/>
</dbReference>
<organism evidence="4 5">
    <name type="scientific">Micromonospora matsumotoense</name>
    <dbReference type="NCBI Taxonomy" id="121616"/>
    <lineage>
        <taxon>Bacteria</taxon>
        <taxon>Bacillati</taxon>
        <taxon>Actinomycetota</taxon>
        <taxon>Actinomycetes</taxon>
        <taxon>Micromonosporales</taxon>
        <taxon>Micromonosporaceae</taxon>
        <taxon>Micromonospora</taxon>
    </lineage>
</organism>
<feature type="compositionally biased region" description="Basic and acidic residues" evidence="2">
    <location>
        <begin position="366"/>
        <end position="379"/>
    </location>
</feature>
<proteinExistence type="predicted"/>
<dbReference type="Gene3D" id="3.30.1330.60">
    <property type="entry name" value="OmpA-like domain"/>
    <property type="match status" value="1"/>
</dbReference>
<sequence length="401" mass="42214">MAFLLSPHSRSRTVRPRRVALVAGLLLAAAVLTGCDDPPKEEPVEAGCLPSGVAMSLAIGARANSPTPALPELVEDLARSAARKHKGVSVVQVDGRADVDLGPQVFDSKAENGNKYEKDLARWLDGLRQYVAKMQADEPEADVLKALDVAAAQVGPGDTVVLVDSGLQTTAPLDFRTRGTLDADPTEVVEFLRRSDSLPDLTDRHVLLVGVGDTAPPQAELDVARRRHVVELWTAVAKAGGARCVELRESPNGTRSGIDSPPVSVVPVAAIPPFAPCGDTVLPDEGAVGFVPDSARFRDPKAARAALTKLAALLAQRKSTVELIGTTSSAGTEPGRLSLSRDRARAVEAVLRDLGVPPGRVSSKGVGDHWPNRRPDRGPNGELLPGPAAQNRTVVVRILCG</sequence>
<dbReference type="Proteomes" id="UP000198797">
    <property type="component" value="Unassembled WGS sequence"/>
</dbReference>
<gene>
    <name evidence="4" type="ORF">GA0070216_114144</name>
</gene>
<keyword evidence="1" id="KW-0472">Membrane</keyword>